<keyword evidence="2" id="KW-1185">Reference proteome</keyword>
<dbReference type="EMBL" id="BONY01000022">
    <property type="protein sequence ID" value="GIH05900.1"/>
    <property type="molecule type" value="Genomic_DNA"/>
</dbReference>
<comment type="caution">
    <text evidence="1">The sequence shown here is derived from an EMBL/GenBank/DDBJ whole genome shotgun (WGS) entry which is preliminary data.</text>
</comment>
<name>A0A8J3QA78_9ACTN</name>
<evidence type="ECO:0000313" key="2">
    <source>
        <dbReference type="Proteomes" id="UP000612899"/>
    </source>
</evidence>
<accession>A0A8J3QA78</accession>
<dbReference type="AlphaFoldDB" id="A0A8J3QA78"/>
<dbReference type="RefSeq" id="WP_203909722.1">
    <property type="nucleotide sequence ID" value="NZ_BONY01000022.1"/>
</dbReference>
<sequence length="78" mass="8415">MAEDSIMPSPSDGRRQEAMGMTELVEVIVRLGFGHAFAAGGCRRQEAMGMTELVEVIVRLGFGHAFAAGDCRRQEAMA</sequence>
<protein>
    <submittedName>
        <fullName evidence="1">Uncharacterized protein</fullName>
    </submittedName>
</protein>
<reference evidence="1" key="1">
    <citation type="submission" date="2021-01" db="EMBL/GenBank/DDBJ databases">
        <title>Whole genome shotgun sequence of Rhizocola hellebori NBRC 109834.</title>
        <authorList>
            <person name="Komaki H."/>
            <person name="Tamura T."/>
        </authorList>
    </citation>
    <scope>NUCLEOTIDE SEQUENCE</scope>
    <source>
        <strain evidence="1">NBRC 109834</strain>
    </source>
</reference>
<evidence type="ECO:0000313" key="1">
    <source>
        <dbReference type="EMBL" id="GIH05900.1"/>
    </source>
</evidence>
<organism evidence="1 2">
    <name type="scientific">Rhizocola hellebori</name>
    <dbReference type="NCBI Taxonomy" id="1392758"/>
    <lineage>
        <taxon>Bacteria</taxon>
        <taxon>Bacillati</taxon>
        <taxon>Actinomycetota</taxon>
        <taxon>Actinomycetes</taxon>
        <taxon>Micromonosporales</taxon>
        <taxon>Micromonosporaceae</taxon>
        <taxon>Rhizocola</taxon>
    </lineage>
</organism>
<gene>
    <name evidence="1" type="ORF">Rhe02_39670</name>
</gene>
<proteinExistence type="predicted"/>
<dbReference type="Proteomes" id="UP000612899">
    <property type="component" value="Unassembled WGS sequence"/>
</dbReference>